<reference evidence="1" key="1">
    <citation type="journal article" date="2015" name="Nature">
        <title>Complex archaea that bridge the gap between prokaryotes and eukaryotes.</title>
        <authorList>
            <person name="Spang A."/>
            <person name="Saw J.H."/>
            <person name="Jorgensen S.L."/>
            <person name="Zaremba-Niedzwiedzka K."/>
            <person name="Martijn J."/>
            <person name="Lind A.E."/>
            <person name="van Eijk R."/>
            <person name="Schleper C."/>
            <person name="Guy L."/>
            <person name="Ettema T.J."/>
        </authorList>
    </citation>
    <scope>NUCLEOTIDE SEQUENCE</scope>
</reference>
<dbReference type="PANTHER" id="PTHR36456">
    <property type="entry name" value="UPF0232 PROTEIN SCO3875"/>
    <property type="match status" value="1"/>
</dbReference>
<accession>A0A0F9PPJ8</accession>
<organism evidence="1">
    <name type="scientific">marine sediment metagenome</name>
    <dbReference type="NCBI Taxonomy" id="412755"/>
    <lineage>
        <taxon>unclassified sequences</taxon>
        <taxon>metagenomes</taxon>
        <taxon>ecological metagenomes</taxon>
    </lineage>
</organism>
<proteinExistence type="predicted"/>
<comment type="caution">
    <text evidence="1">The sequence shown here is derived from an EMBL/GenBank/DDBJ whole genome shotgun (WGS) entry which is preliminary data.</text>
</comment>
<dbReference type="PANTHER" id="PTHR36456:SF1">
    <property type="entry name" value="UPF0232 PROTEIN SCO3875"/>
    <property type="match status" value="1"/>
</dbReference>
<evidence type="ECO:0008006" key="2">
    <source>
        <dbReference type="Google" id="ProtNLM"/>
    </source>
</evidence>
<dbReference type="EMBL" id="LAZR01005083">
    <property type="protein sequence ID" value="KKN02996.1"/>
    <property type="molecule type" value="Genomic_DNA"/>
</dbReference>
<gene>
    <name evidence="1" type="ORF">LCGC14_1112060</name>
</gene>
<sequence>MSKILHRGGTQGKSDNVKKLGDLVRKTAKVLKARSKANRGLSEKWAAITDQDILEHTDVKGINKGVLYVKVDSATWLHYITAFKKEGLLKSVQSEYRQRYISDIRFYVGNL</sequence>
<evidence type="ECO:0000313" key="1">
    <source>
        <dbReference type="EMBL" id="KKN02996.1"/>
    </source>
</evidence>
<dbReference type="InterPro" id="IPR007922">
    <property type="entry name" value="DciA-like"/>
</dbReference>
<dbReference type="AlphaFoldDB" id="A0A0F9PPJ8"/>
<dbReference type="Pfam" id="PF05258">
    <property type="entry name" value="DciA"/>
    <property type="match status" value="1"/>
</dbReference>
<name>A0A0F9PPJ8_9ZZZZ</name>
<protein>
    <recommendedName>
        <fullName evidence="2">DUF721 domain-containing protein</fullName>
    </recommendedName>
</protein>